<dbReference type="Proteomes" id="UP000278143">
    <property type="component" value="Unassembled WGS sequence"/>
</dbReference>
<feature type="compositionally biased region" description="Low complexity" evidence="1">
    <location>
        <begin position="1052"/>
        <end position="1064"/>
    </location>
</feature>
<feature type="region of interest" description="Disordered" evidence="1">
    <location>
        <begin position="180"/>
        <end position="202"/>
    </location>
</feature>
<feature type="region of interest" description="Disordered" evidence="1">
    <location>
        <begin position="1284"/>
        <end position="1350"/>
    </location>
</feature>
<evidence type="ECO:0000313" key="2">
    <source>
        <dbReference type="EMBL" id="RKP25714.1"/>
    </source>
</evidence>
<dbReference type="SUPFAM" id="SSF48371">
    <property type="entry name" value="ARM repeat"/>
    <property type="match status" value="1"/>
</dbReference>
<evidence type="ECO:0000313" key="3">
    <source>
        <dbReference type="Proteomes" id="UP000278143"/>
    </source>
</evidence>
<sequence>MSAKEDTEVMTPQPQNVAGVLAYTPLTTLASLLPILSDVPEGEIRPPIEQEACSGHDSNVEAPATMLDDIVARTKLVDIGDIRVRTMNTTRPDPALVPMDVPPLPARSPALQAVLDQLQLTSITSDVFMDQLDDSDDIMLNEPPLDWIHHWCDRVASSSSSMVEQQPAIAQATEAIATNESERVTEPTKTRPSIDHEHSIDESTVQPAVDKLSAFLQRLFASQDALDAAHASSSTMMMPPVDDALFTREASADGHGASQWTLSASCVQQLYYLCHQSDLATVNGHETMSTAADASTQLFRQYPMLSDLNRVEHLLEQVIQRGETCGLRLLEAAADDHNIHRAWSLSQLNTGIDATLCVLAIMTQNGSLHPRLHGTVGSIPAIGPTARRIILPDTPIPRTTVHDIPSLYVAKDMAARRGAITFDDQAVMEQQNQHNLKLTFNYAGMCIRHLLQRESDAYLSNWITDLFHLRHLPEWPGAHVALLVLSNQLHQLWLGENEEARPQSESEDAAAMTKKQREEHDARRGMALEQLTRIYVELYASKEEEGGNGQPSLEDMQADLHRIKQHQQQLLDYYYYDQHGDGKMQALGYLFANIHYFHLRSYLQACLASGNNNNNNAAQTLSELVSSILQPLERVFSHAYMPSSTSIGDEPAQLSALWHDVTGSWYRWNPSLFHVQSLAFPEHSSIALRVKGLKALETLLTTLPVSIDSSLWSSWLQTVIEHLQDATSIGIRDTALGILGELCLTRNDPALLQRCYPLIQARVMRLCHQQLQSIWLSDLSSESSSMAANDRGRPVHADYRHLSPGDLVELKSRLTIMASTIKRCAAVYRHRLAKVLEKALETTSRGRKGKMQLYQWAIHWCMEQLLSMAAGTSMEHGYDLVLVQLSRVVPELFAYHLPSLCLQLSSVTPQEYELAESFIHMIRSMLPVLRQMDARLMLQLQSNLTNLLLKGSQSQYEPIVQTYALKSMSRQSMCMWACLRGIDASAALGYLYQAYPPWLTSSKSTAIIQRILMSHDQMMIRVQLMKVFALLLSHSEAAPEKQVHAGGGSRHGQSASAGSPAGSRSICADGRQACVVSVPAPERAKKMHYSALVKWMVERIQHADQHSRSMASAKPTAITSCSMDEIALDYAQFVATQLATLAYQSVDEVMVVVNAINTLISSQSVYLMERMPSAACQYGWLIDHRHRYATELSIEEARAYLGYSSILYAKKDAGSFEQVLRDDHRVTIMAPFTWQGLCMDLDGQEHRARQQQQFEVLLEQDVGWTAKFKRLSQIKATTAVKRKAATAKEAQQPNGQATSNRRNNTKAKKASATTDTETETEEEEEDEEESDSDSDIPIAALIKSVQRPGM</sequence>
<feature type="region of interest" description="Disordered" evidence="1">
    <location>
        <begin position="1041"/>
        <end position="1064"/>
    </location>
</feature>
<reference evidence="3" key="1">
    <citation type="journal article" date="2018" name="Nat. Microbiol.">
        <title>Leveraging single-cell genomics to expand the fungal tree of life.</title>
        <authorList>
            <person name="Ahrendt S.R."/>
            <person name="Quandt C.A."/>
            <person name="Ciobanu D."/>
            <person name="Clum A."/>
            <person name="Salamov A."/>
            <person name="Andreopoulos B."/>
            <person name="Cheng J.F."/>
            <person name="Woyke T."/>
            <person name="Pelin A."/>
            <person name="Henrissat B."/>
            <person name="Reynolds N.K."/>
            <person name="Benny G.L."/>
            <person name="Smith M.E."/>
            <person name="James T.Y."/>
            <person name="Grigoriev I.V."/>
        </authorList>
    </citation>
    <scope>NUCLEOTIDE SEQUENCE [LARGE SCALE GENOMIC DNA]</scope>
    <source>
        <strain evidence="3">Benny S71-1</strain>
    </source>
</reference>
<feature type="compositionally biased region" description="Acidic residues" evidence="1">
    <location>
        <begin position="1316"/>
        <end position="1334"/>
    </location>
</feature>
<name>A0A4P9Z020_9FUNG</name>
<feature type="compositionally biased region" description="Basic and acidic residues" evidence="1">
    <location>
        <begin position="180"/>
        <end position="201"/>
    </location>
</feature>
<accession>A0A4P9Z020</accession>
<organism evidence="2 3">
    <name type="scientific">Syncephalis pseudoplumigaleata</name>
    <dbReference type="NCBI Taxonomy" id="1712513"/>
    <lineage>
        <taxon>Eukaryota</taxon>
        <taxon>Fungi</taxon>
        <taxon>Fungi incertae sedis</taxon>
        <taxon>Zoopagomycota</taxon>
        <taxon>Zoopagomycotina</taxon>
        <taxon>Zoopagomycetes</taxon>
        <taxon>Zoopagales</taxon>
        <taxon>Piptocephalidaceae</taxon>
        <taxon>Syncephalis</taxon>
    </lineage>
</organism>
<gene>
    <name evidence="2" type="ORF">SYNPS1DRAFT_28561</name>
</gene>
<evidence type="ECO:0000256" key="1">
    <source>
        <dbReference type="SAM" id="MobiDB-lite"/>
    </source>
</evidence>
<keyword evidence="3" id="KW-1185">Reference proteome</keyword>
<dbReference type="EMBL" id="KZ989644">
    <property type="protein sequence ID" value="RKP25714.1"/>
    <property type="molecule type" value="Genomic_DNA"/>
</dbReference>
<protein>
    <submittedName>
        <fullName evidence="2">Uncharacterized protein</fullName>
    </submittedName>
</protein>
<dbReference type="InterPro" id="IPR016024">
    <property type="entry name" value="ARM-type_fold"/>
</dbReference>
<proteinExistence type="predicted"/>
<feature type="region of interest" description="Disordered" evidence="1">
    <location>
        <begin position="498"/>
        <end position="523"/>
    </location>
</feature>
<dbReference type="OrthoDB" id="418242at2759"/>
<feature type="compositionally biased region" description="Polar residues" evidence="1">
    <location>
        <begin position="1291"/>
        <end position="1302"/>
    </location>
</feature>